<name>A0A1I5SBT0_9GAMM</name>
<dbReference type="PANTHER" id="PTHR30204:SF92">
    <property type="entry name" value="HTH-TYPE TRANSCRIPTIONAL REGULATOR ZNTR"/>
    <property type="match status" value="1"/>
</dbReference>
<dbReference type="InterPro" id="IPR011791">
    <property type="entry name" value="CadR-PbrR"/>
</dbReference>
<dbReference type="Pfam" id="PF09278">
    <property type="entry name" value="MerR-DNA-bind"/>
    <property type="match status" value="1"/>
</dbReference>
<keyword evidence="2" id="KW-0238">DNA-binding</keyword>
<keyword evidence="6" id="KW-1185">Reference proteome</keyword>
<evidence type="ECO:0000313" key="5">
    <source>
        <dbReference type="EMBL" id="SFP68171.1"/>
    </source>
</evidence>
<accession>A0A1I5SBT0</accession>
<dbReference type="Pfam" id="PF00376">
    <property type="entry name" value="MerR"/>
    <property type="match status" value="1"/>
</dbReference>
<dbReference type="GO" id="GO:0003677">
    <property type="term" value="F:DNA binding"/>
    <property type="evidence" value="ECO:0007669"/>
    <property type="project" value="UniProtKB-KW"/>
</dbReference>
<dbReference type="InterPro" id="IPR047057">
    <property type="entry name" value="MerR_fam"/>
</dbReference>
<organism evidence="5 6">
    <name type="scientific">Geopseudomonas sagittaria</name>
    <dbReference type="NCBI Taxonomy" id="1135990"/>
    <lineage>
        <taxon>Bacteria</taxon>
        <taxon>Pseudomonadati</taxon>
        <taxon>Pseudomonadota</taxon>
        <taxon>Gammaproteobacteria</taxon>
        <taxon>Pseudomonadales</taxon>
        <taxon>Pseudomonadaceae</taxon>
        <taxon>Geopseudomonas</taxon>
    </lineage>
</organism>
<evidence type="ECO:0000256" key="3">
    <source>
        <dbReference type="ARBA" id="ARBA00023163"/>
    </source>
</evidence>
<dbReference type="InterPro" id="IPR015358">
    <property type="entry name" value="Tscrpt_reg_MerR_DNA-bd"/>
</dbReference>
<dbReference type="InterPro" id="IPR009061">
    <property type="entry name" value="DNA-bd_dom_put_sf"/>
</dbReference>
<dbReference type="SMART" id="SM00422">
    <property type="entry name" value="HTH_MERR"/>
    <property type="match status" value="1"/>
</dbReference>
<dbReference type="EMBL" id="FOXM01000004">
    <property type="protein sequence ID" value="SFP68171.1"/>
    <property type="molecule type" value="Genomic_DNA"/>
</dbReference>
<dbReference type="CDD" id="cd04784">
    <property type="entry name" value="HTH_CadR-PbrR"/>
    <property type="match status" value="1"/>
</dbReference>
<gene>
    <name evidence="5" type="ORF">SAMN05216229_104295</name>
</gene>
<dbReference type="GO" id="GO:0045893">
    <property type="term" value="P:positive regulation of DNA-templated transcription"/>
    <property type="evidence" value="ECO:0007669"/>
    <property type="project" value="InterPro"/>
</dbReference>
<dbReference type="PANTHER" id="PTHR30204">
    <property type="entry name" value="REDOX-CYCLING DRUG-SENSING TRANSCRIPTIONAL ACTIVATOR SOXR"/>
    <property type="match status" value="1"/>
</dbReference>
<dbReference type="NCBIfam" id="TIGR02047">
    <property type="entry name" value="CadR-PbrR"/>
    <property type="match status" value="1"/>
</dbReference>
<dbReference type="GO" id="GO:0046872">
    <property type="term" value="F:metal ion binding"/>
    <property type="evidence" value="ECO:0007669"/>
    <property type="project" value="InterPro"/>
</dbReference>
<feature type="domain" description="HTH merR-type" evidence="4">
    <location>
        <begin position="15"/>
        <end position="84"/>
    </location>
</feature>
<dbReference type="PRINTS" id="PR00040">
    <property type="entry name" value="HTHMERR"/>
</dbReference>
<evidence type="ECO:0000256" key="2">
    <source>
        <dbReference type="ARBA" id="ARBA00023125"/>
    </source>
</evidence>
<dbReference type="AlphaFoldDB" id="A0A1I5SBT0"/>
<evidence type="ECO:0000313" key="6">
    <source>
        <dbReference type="Proteomes" id="UP000243084"/>
    </source>
</evidence>
<dbReference type="InterPro" id="IPR000551">
    <property type="entry name" value="MerR-type_HTH_dom"/>
</dbReference>
<dbReference type="SUPFAM" id="SSF46955">
    <property type="entry name" value="Putative DNA-binding domain"/>
    <property type="match status" value="1"/>
</dbReference>
<protein>
    <submittedName>
        <fullName evidence="5">Cd(II)/Pb(II)-responsive transcriptional regulator</fullName>
    </submittedName>
</protein>
<dbReference type="GO" id="GO:0003700">
    <property type="term" value="F:DNA-binding transcription factor activity"/>
    <property type="evidence" value="ECO:0007669"/>
    <property type="project" value="InterPro"/>
</dbReference>
<reference evidence="6" key="1">
    <citation type="submission" date="2016-10" db="EMBL/GenBank/DDBJ databases">
        <authorList>
            <person name="Varghese N."/>
            <person name="Submissions S."/>
        </authorList>
    </citation>
    <scope>NUCLEOTIDE SEQUENCE [LARGE SCALE GENOMIC DNA]</scope>
    <source>
        <strain evidence="6">JCM 18195</strain>
    </source>
</reference>
<evidence type="ECO:0000256" key="1">
    <source>
        <dbReference type="ARBA" id="ARBA00023015"/>
    </source>
</evidence>
<sequence>MLPARVIRSGYWDNNVKIGELARITGTQVETIRYYEREALLASPSRTEGNFRIYTEAHVERLSFIRRCRMLDMTHAEIRGLLHFKDAPSEHCGDVNALLDAHIGHVTARIEELRQLEQQLKSLRECCNEPSTAAHCGILHELSQPLCEGATSEGNHLRCAHPGGPSHQRQTGTTQ</sequence>
<proteinExistence type="predicted"/>
<dbReference type="Proteomes" id="UP000243084">
    <property type="component" value="Unassembled WGS sequence"/>
</dbReference>
<dbReference type="PROSITE" id="PS50937">
    <property type="entry name" value="HTH_MERR_2"/>
    <property type="match status" value="1"/>
</dbReference>
<evidence type="ECO:0000259" key="4">
    <source>
        <dbReference type="PROSITE" id="PS50937"/>
    </source>
</evidence>
<dbReference type="Gene3D" id="1.10.1660.10">
    <property type="match status" value="1"/>
</dbReference>
<keyword evidence="1" id="KW-0805">Transcription regulation</keyword>
<keyword evidence="3" id="KW-0804">Transcription</keyword>